<name>A0ABR5J015_9ACTN</name>
<feature type="transmembrane region" description="Helical" evidence="1">
    <location>
        <begin position="101"/>
        <end position="122"/>
    </location>
</feature>
<feature type="transmembrane region" description="Helical" evidence="1">
    <location>
        <begin position="58"/>
        <end position="80"/>
    </location>
</feature>
<comment type="caution">
    <text evidence="2">The sequence shown here is derived from an EMBL/GenBank/DDBJ whole genome shotgun (WGS) entry which is preliminary data.</text>
</comment>
<protein>
    <submittedName>
        <fullName evidence="2">Membrane protein</fullName>
    </submittedName>
</protein>
<evidence type="ECO:0000256" key="1">
    <source>
        <dbReference type="SAM" id="Phobius"/>
    </source>
</evidence>
<keyword evidence="1" id="KW-0472">Membrane</keyword>
<sequence length="162" mass="16756">MSGLVDVAVIAAILVLVLLRQFAPQRVASDVRRWWVLPAVLIFMAVRKPGLVDHAHEVVSVLLLAAGVLAGLATGAGWAWTTRVWSDASGALWAQGGKASALVWAGGVVLRLALHAVGAAAGVHQGSAATMLTAAAMLLARSGLVVWKAQGARPAYRVPADE</sequence>
<reference evidence="2 3" key="1">
    <citation type="submission" date="2015-07" db="EMBL/GenBank/DDBJ databases">
        <authorList>
            <person name="Ju K.-S."/>
            <person name="Doroghazi J.R."/>
            <person name="Metcalf W.W."/>
        </authorList>
    </citation>
    <scope>NUCLEOTIDE SEQUENCE [LARGE SCALE GENOMIC DNA]</scope>
    <source>
        <strain evidence="2 3">NRRL B-3589</strain>
    </source>
</reference>
<feature type="transmembrane region" description="Helical" evidence="1">
    <location>
        <begin position="35"/>
        <end position="52"/>
    </location>
</feature>
<dbReference type="RefSeq" id="WP_030884403.1">
    <property type="nucleotide sequence ID" value="NZ_JBIRHZ010000004.1"/>
</dbReference>
<feature type="transmembrane region" description="Helical" evidence="1">
    <location>
        <begin position="6"/>
        <end position="23"/>
    </location>
</feature>
<accession>A0ABR5J015</accession>
<keyword evidence="3" id="KW-1185">Reference proteome</keyword>
<dbReference type="Proteomes" id="UP000037020">
    <property type="component" value="Unassembled WGS sequence"/>
</dbReference>
<dbReference type="EMBL" id="LGUT01002661">
    <property type="protein sequence ID" value="KOG86728.1"/>
    <property type="molecule type" value="Genomic_DNA"/>
</dbReference>
<evidence type="ECO:0000313" key="2">
    <source>
        <dbReference type="EMBL" id="KOG86728.1"/>
    </source>
</evidence>
<organism evidence="2 3">
    <name type="scientific">Streptomyces varsoviensis</name>
    <dbReference type="NCBI Taxonomy" id="67373"/>
    <lineage>
        <taxon>Bacteria</taxon>
        <taxon>Bacillati</taxon>
        <taxon>Actinomycetota</taxon>
        <taxon>Actinomycetes</taxon>
        <taxon>Kitasatosporales</taxon>
        <taxon>Streptomycetaceae</taxon>
        <taxon>Streptomyces</taxon>
    </lineage>
</organism>
<evidence type="ECO:0000313" key="3">
    <source>
        <dbReference type="Proteomes" id="UP000037020"/>
    </source>
</evidence>
<keyword evidence="1" id="KW-0812">Transmembrane</keyword>
<proteinExistence type="predicted"/>
<keyword evidence="1" id="KW-1133">Transmembrane helix</keyword>
<gene>
    <name evidence="2" type="ORF">ADK38_29415</name>
</gene>